<name>A0A7S0HD63_9CRYP</name>
<feature type="compositionally biased region" description="Polar residues" evidence="1">
    <location>
        <begin position="13"/>
        <end position="30"/>
    </location>
</feature>
<organism evidence="2">
    <name type="scientific">Hanusia phi</name>
    <dbReference type="NCBI Taxonomy" id="3032"/>
    <lineage>
        <taxon>Eukaryota</taxon>
        <taxon>Cryptophyceae</taxon>
        <taxon>Pyrenomonadales</taxon>
        <taxon>Geminigeraceae</taxon>
        <taxon>Hanusia</taxon>
    </lineage>
</organism>
<dbReference type="EMBL" id="HBEO01012009">
    <property type="protein sequence ID" value="CAD8479941.1"/>
    <property type="molecule type" value="Transcribed_RNA"/>
</dbReference>
<sequence>MTAMGNAPCCNPSRASFETNSTSTEGESVWDSRQQQMIRAKLMHQRAEEVHQKQHEEIVRVLDKFESSSSERRDMFLKALSPSQRQEFMRLYDERRRRP</sequence>
<dbReference type="AlphaFoldDB" id="A0A7S0HD63"/>
<protein>
    <submittedName>
        <fullName evidence="2">Uncharacterized protein</fullName>
    </submittedName>
</protein>
<reference evidence="2" key="1">
    <citation type="submission" date="2021-01" db="EMBL/GenBank/DDBJ databases">
        <authorList>
            <person name="Corre E."/>
            <person name="Pelletier E."/>
            <person name="Niang G."/>
            <person name="Scheremetjew M."/>
            <person name="Finn R."/>
            <person name="Kale V."/>
            <person name="Holt S."/>
            <person name="Cochrane G."/>
            <person name="Meng A."/>
            <person name="Brown T."/>
            <person name="Cohen L."/>
        </authorList>
    </citation>
    <scope>NUCLEOTIDE SEQUENCE</scope>
    <source>
        <strain evidence="2">CCMP325</strain>
    </source>
</reference>
<feature type="region of interest" description="Disordered" evidence="1">
    <location>
        <begin position="1"/>
        <end position="30"/>
    </location>
</feature>
<accession>A0A7S0HD63</accession>
<evidence type="ECO:0000313" key="2">
    <source>
        <dbReference type="EMBL" id="CAD8479941.1"/>
    </source>
</evidence>
<proteinExistence type="predicted"/>
<evidence type="ECO:0000256" key="1">
    <source>
        <dbReference type="SAM" id="MobiDB-lite"/>
    </source>
</evidence>
<gene>
    <name evidence="2" type="ORF">HPHI1048_LOCUS8220</name>
</gene>